<dbReference type="PANTHER" id="PTHR30273">
    <property type="entry name" value="PERIPLASMIC SIGNAL SENSOR AND SIGMA FACTOR ACTIVATOR FECR-RELATED"/>
    <property type="match status" value="1"/>
</dbReference>
<keyword evidence="1" id="KW-1133">Transmembrane helix</keyword>
<feature type="domain" description="FecR N-terminal" evidence="2">
    <location>
        <begin position="19"/>
        <end position="56"/>
    </location>
</feature>
<dbReference type="RefSeq" id="WP_252166565.1">
    <property type="nucleotide sequence ID" value="NZ_CP084930.1"/>
</dbReference>
<dbReference type="EMBL" id="CP084930">
    <property type="protein sequence ID" value="USI72757.1"/>
    <property type="molecule type" value="Genomic_DNA"/>
</dbReference>
<dbReference type="Pfam" id="PF16220">
    <property type="entry name" value="DUF4880"/>
    <property type="match status" value="1"/>
</dbReference>
<protein>
    <submittedName>
        <fullName evidence="3">DUF4880 domain-containing protein</fullName>
    </submittedName>
</protein>
<evidence type="ECO:0000256" key="1">
    <source>
        <dbReference type="SAM" id="Phobius"/>
    </source>
</evidence>
<keyword evidence="4" id="KW-1185">Reference proteome</keyword>
<gene>
    <name evidence="3" type="ORF">LHA26_16020</name>
</gene>
<keyword evidence="1" id="KW-0812">Transmembrane</keyword>
<dbReference type="PANTHER" id="PTHR30273:SF2">
    <property type="entry name" value="PROTEIN FECR"/>
    <property type="match status" value="1"/>
</dbReference>
<evidence type="ECO:0000313" key="4">
    <source>
        <dbReference type="Proteomes" id="UP001056937"/>
    </source>
</evidence>
<feature type="transmembrane region" description="Helical" evidence="1">
    <location>
        <begin position="20"/>
        <end position="36"/>
    </location>
</feature>
<sequence>MRPLVLPHLDLPETVSAPAAAWLVALETGAGAAAAFHRWRAASPLHALAFARAVALWRALDHLERPAGAAAGDDGRDQGAAPAARDGRVWRRHLLLLAASAAAAALAPLGLWRAAAHAQRLQTEIGERRRWSVAGIAVELDTATRLVCRPTRRGWTLELLRGAVAVTRDAGAPRCRLTVAGARIALAPGRYDARHEGEAGLRLASLRGGAEIKTRGSRTLRLAAGYQLALAGETARVRPLSAAERRALAAWPEGELVFEDAPLARIVGEYNRYLRTPLRLLGSDLGTLRLGGRFLSRDPTVLLRELALNFEIQCAAVDGALLLYRARAGAPPLEAS</sequence>
<dbReference type="Proteomes" id="UP001056937">
    <property type="component" value="Chromosome 1"/>
</dbReference>
<dbReference type="PIRSF" id="PIRSF018266">
    <property type="entry name" value="FecR"/>
    <property type="match status" value="1"/>
</dbReference>
<keyword evidence="1" id="KW-0472">Membrane</keyword>
<feature type="transmembrane region" description="Helical" evidence="1">
    <location>
        <begin position="94"/>
        <end position="112"/>
    </location>
</feature>
<evidence type="ECO:0000259" key="2">
    <source>
        <dbReference type="Pfam" id="PF16220"/>
    </source>
</evidence>
<evidence type="ECO:0000313" key="3">
    <source>
        <dbReference type="EMBL" id="USI72757.1"/>
    </source>
</evidence>
<organism evidence="3 4">
    <name type="scientific">Sphingomonas morindae</name>
    <dbReference type="NCBI Taxonomy" id="1541170"/>
    <lineage>
        <taxon>Bacteria</taxon>
        <taxon>Pseudomonadati</taxon>
        <taxon>Pseudomonadota</taxon>
        <taxon>Alphaproteobacteria</taxon>
        <taxon>Sphingomonadales</taxon>
        <taxon>Sphingomonadaceae</taxon>
        <taxon>Sphingomonas</taxon>
    </lineage>
</organism>
<dbReference type="InterPro" id="IPR032623">
    <property type="entry name" value="FecR_N"/>
</dbReference>
<accession>A0ABY4X759</accession>
<name>A0ABY4X759_9SPHN</name>
<dbReference type="InterPro" id="IPR012373">
    <property type="entry name" value="Ferrdict_sens_TM"/>
</dbReference>
<proteinExistence type="predicted"/>
<reference evidence="3" key="1">
    <citation type="journal article" date="2022" name="Toxins">
        <title>Genomic Analysis of Sphingopyxis sp. USTB-05 for Biodegrading Cyanobacterial Hepatotoxins.</title>
        <authorList>
            <person name="Liu C."/>
            <person name="Xu Q."/>
            <person name="Zhao Z."/>
            <person name="Zhang H."/>
            <person name="Liu X."/>
            <person name="Yin C."/>
            <person name="Liu Y."/>
            <person name="Yan H."/>
        </authorList>
    </citation>
    <scope>NUCLEOTIDE SEQUENCE</scope>
    <source>
        <strain evidence="3">NBD5</strain>
    </source>
</reference>